<dbReference type="OrthoDB" id="423607at2759"/>
<dbReference type="PROSITE" id="PS50181">
    <property type="entry name" value="FBOX"/>
    <property type="match status" value="1"/>
</dbReference>
<dbReference type="Proteomes" id="UP000077266">
    <property type="component" value="Unassembled WGS sequence"/>
</dbReference>
<keyword evidence="3" id="KW-1185">Reference proteome</keyword>
<sequence length="473" mass="53133">MLTGATSRLPVELTVHYLQFLSIKDLVLSMGVCRSWRALGRTVPTYWRDIELDTPSDTALDLFQSRLTERRALPVNVAVILTLEAQNSFVLNSVLPLLLPHIPRCRQLHIYVHIDIDKDLFPALSLQPAPLLEKLTLAFYGEVDDYQNTHAREHTNPFPPTLFASTAPLLRVLHVRAVDTVSTWPRVFADVTKATFNYGTIARHIVDFSRMENHLPALTDLTIVGTDAVYLGGISFSSAAQSVLGRLRVLRMFMRDRMPFELLHWTGTASVPHIYTTDTTTRALSPLMSHVGSQVSLNAGLLDQETGEAGRFVLRYQSLHTGICRTVEGILSHEGSFEAEVPVLPGLDFLHEKLCRLEISVQLWVKLASRFTLPPLPACTDILIQLNRNVKLADMRAVPSWMRLQCPALRAIELTPGSSEIDPVRRCTSGYLSHVLMSIFPRMEKCIRVTLRSLHLESDSDDIPDWIEIFAGE</sequence>
<dbReference type="EMBL" id="KV426279">
    <property type="protein sequence ID" value="KZV83303.1"/>
    <property type="molecule type" value="Genomic_DNA"/>
</dbReference>
<dbReference type="InParanoid" id="A0A165CWJ6"/>
<reference evidence="2 3" key="1">
    <citation type="journal article" date="2016" name="Mol. Biol. Evol.">
        <title>Comparative Genomics of Early-Diverging Mushroom-Forming Fungi Provides Insights into the Origins of Lignocellulose Decay Capabilities.</title>
        <authorList>
            <person name="Nagy L.G."/>
            <person name="Riley R."/>
            <person name="Tritt A."/>
            <person name="Adam C."/>
            <person name="Daum C."/>
            <person name="Floudas D."/>
            <person name="Sun H."/>
            <person name="Yadav J.S."/>
            <person name="Pangilinan J."/>
            <person name="Larsson K.H."/>
            <person name="Matsuura K."/>
            <person name="Barry K."/>
            <person name="Labutti K."/>
            <person name="Kuo R."/>
            <person name="Ohm R.A."/>
            <person name="Bhattacharya S.S."/>
            <person name="Shirouzu T."/>
            <person name="Yoshinaga Y."/>
            <person name="Martin F.M."/>
            <person name="Grigoriev I.V."/>
            <person name="Hibbett D.S."/>
        </authorList>
    </citation>
    <scope>NUCLEOTIDE SEQUENCE [LARGE SCALE GENOMIC DNA]</scope>
    <source>
        <strain evidence="2 3">HHB12029</strain>
    </source>
</reference>
<dbReference type="Pfam" id="PF12937">
    <property type="entry name" value="F-box-like"/>
    <property type="match status" value="1"/>
</dbReference>
<evidence type="ECO:0000313" key="2">
    <source>
        <dbReference type="EMBL" id="KZV83303.1"/>
    </source>
</evidence>
<feature type="domain" description="F-box" evidence="1">
    <location>
        <begin position="3"/>
        <end position="50"/>
    </location>
</feature>
<evidence type="ECO:0000259" key="1">
    <source>
        <dbReference type="PROSITE" id="PS50181"/>
    </source>
</evidence>
<dbReference type="Gene3D" id="1.20.1280.50">
    <property type="match status" value="1"/>
</dbReference>
<gene>
    <name evidence="2" type="ORF">EXIGLDRAFT_777709</name>
</gene>
<dbReference type="AlphaFoldDB" id="A0A165CWJ6"/>
<evidence type="ECO:0000313" key="3">
    <source>
        <dbReference type="Proteomes" id="UP000077266"/>
    </source>
</evidence>
<dbReference type="InterPro" id="IPR001810">
    <property type="entry name" value="F-box_dom"/>
</dbReference>
<accession>A0A165CWJ6</accession>
<dbReference type="SUPFAM" id="SSF81383">
    <property type="entry name" value="F-box domain"/>
    <property type="match status" value="1"/>
</dbReference>
<protein>
    <recommendedName>
        <fullName evidence="1">F-box domain-containing protein</fullName>
    </recommendedName>
</protein>
<organism evidence="2 3">
    <name type="scientific">Exidia glandulosa HHB12029</name>
    <dbReference type="NCBI Taxonomy" id="1314781"/>
    <lineage>
        <taxon>Eukaryota</taxon>
        <taxon>Fungi</taxon>
        <taxon>Dikarya</taxon>
        <taxon>Basidiomycota</taxon>
        <taxon>Agaricomycotina</taxon>
        <taxon>Agaricomycetes</taxon>
        <taxon>Auriculariales</taxon>
        <taxon>Exidiaceae</taxon>
        <taxon>Exidia</taxon>
    </lineage>
</organism>
<dbReference type="InterPro" id="IPR036047">
    <property type="entry name" value="F-box-like_dom_sf"/>
</dbReference>
<name>A0A165CWJ6_EXIGL</name>
<proteinExistence type="predicted"/>